<dbReference type="Pfam" id="PF05378">
    <property type="entry name" value="Hydant_A_N"/>
    <property type="match status" value="1"/>
</dbReference>
<dbReference type="InterPro" id="IPR049517">
    <property type="entry name" value="ACX-like_C"/>
</dbReference>
<feature type="domain" description="Acetophenone carboxylase-like C-terminal" evidence="3">
    <location>
        <begin position="524"/>
        <end position="699"/>
    </location>
</feature>
<accession>A0A3A1YN83</accession>
<proteinExistence type="predicted"/>
<protein>
    <submittedName>
        <fullName evidence="4">5-oxoprolinase</fullName>
    </submittedName>
</protein>
<organism evidence="4 5">
    <name type="scientific">Neopusillimonas maritima</name>
    <dbReference type="NCBI Taxonomy" id="2026239"/>
    <lineage>
        <taxon>Bacteria</taxon>
        <taxon>Pseudomonadati</taxon>
        <taxon>Pseudomonadota</taxon>
        <taxon>Betaproteobacteria</taxon>
        <taxon>Burkholderiales</taxon>
        <taxon>Alcaligenaceae</taxon>
        <taxon>Neopusillimonas</taxon>
    </lineage>
</organism>
<comment type="caution">
    <text evidence="4">The sequence shown here is derived from an EMBL/GenBank/DDBJ whole genome shotgun (WGS) entry which is preliminary data.</text>
</comment>
<evidence type="ECO:0000259" key="2">
    <source>
        <dbReference type="Pfam" id="PF05378"/>
    </source>
</evidence>
<evidence type="ECO:0000259" key="1">
    <source>
        <dbReference type="Pfam" id="PF01968"/>
    </source>
</evidence>
<dbReference type="AlphaFoldDB" id="A0A3A1YN83"/>
<reference evidence="4 5" key="1">
    <citation type="submission" date="2017-08" db="EMBL/GenBank/DDBJ databases">
        <title>Pusillimonas indicus sp. nov., a member of the family Alcaligenaceae isolated from surface seawater.</title>
        <authorList>
            <person name="Li J."/>
        </authorList>
    </citation>
    <scope>NUCLEOTIDE SEQUENCE [LARGE SCALE GENOMIC DNA]</scope>
    <source>
        <strain evidence="4 5">L52-1-41</strain>
    </source>
</reference>
<dbReference type="InterPro" id="IPR045079">
    <property type="entry name" value="Oxoprolinase-like"/>
</dbReference>
<dbReference type="GO" id="GO:0005829">
    <property type="term" value="C:cytosol"/>
    <property type="evidence" value="ECO:0007669"/>
    <property type="project" value="TreeGrafter"/>
</dbReference>
<dbReference type="Pfam" id="PF01968">
    <property type="entry name" value="Hydantoinase_A"/>
    <property type="match status" value="1"/>
</dbReference>
<name>A0A3A1YN83_9BURK</name>
<evidence type="ECO:0000313" key="4">
    <source>
        <dbReference type="EMBL" id="RIY39011.1"/>
    </source>
</evidence>
<dbReference type="PANTHER" id="PTHR11365">
    <property type="entry name" value="5-OXOPROLINASE RELATED"/>
    <property type="match status" value="1"/>
</dbReference>
<dbReference type="PANTHER" id="PTHR11365:SF23">
    <property type="entry name" value="HYPOTHETICAL 5-OXOPROLINASE (EUROFUNG)-RELATED"/>
    <property type="match status" value="1"/>
</dbReference>
<feature type="domain" description="Hydantoinase/oxoprolinase N-terminal" evidence="2">
    <location>
        <begin position="11"/>
        <end position="200"/>
    </location>
</feature>
<dbReference type="Proteomes" id="UP000266206">
    <property type="component" value="Unassembled WGS sequence"/>
</dbReference>
<sequence length="709" mass="76406">MEEAAGRKYVIATDVGGTCTDTVVFAAGEPIRIGKALSTPPDFATGILDSIRSAAESMGETLDSLLADTYLFIHGSTVVDNCILTRDGAKVGLLTTKGFEDTILVTRGAYGRWGGLTEDKIKHIAKTERAAPLVPAERIIGISERTDAEGQILKELDPHEVEKAIRHLVEEEGVDAIAVAFLWSFINETNEQMVKEIAAKVAPNVYCTLSSSIAPLPGEYERTSTSVINAYAGRITQSYLADLEQKLAQTAYRGQIMVMQGYGGLLPANEAADRSVGMLECGPAAGVIGSRSLGELLKQPDVIATDMGGTTFKVSVIQNGEIEFAREPMVDRYHYAAPKIEVVSIGAGGGSIVSIDAATGEPHVGPRSAGSRPGPVCYGMGGTEPTLTDVFMLIGYMDPSTFLGGSIQLNPEAARKAFDEKVAKPLKMSVEEAAIGIYRLASAQITDLIREITVERGLDPRDYVLHSFGGSCGMLSAMFGAELGVKKIVIPYTASVNCAFGLVSADIVHQYATTRTLRADTDPQEINRIYEPMVAQAREQLKQEGFKDDEISLEWAVDLRYARQVHELTTTVRGATPMDQQALEQLLSDFEALYERKYGKGSAYREAGIEMKLFRLTARGVLKKPEMPAVAMGGEDASGALMGRRDIFVEAQGKLAPADIYNFDKLTPGNRLSGPAVIHTPITTIVLQQGQKAMMDEYRNIVVELEGGA</sequence>
<dbReference type="InterPro" id="IPR002821">
    <property type="entry name" value="Hydantoinase_A"/>
</dbReference>
<feature type="domain" description="Hydantoinase A/oxoprolinase" evidence="1">
    <location>
        <begin position="222"/>
        <end position="510"/>
    </location>
</feature>
<dbReference type="Pfam" id="PF19278">
    <property type="entry name" value="Hydant_A_C"/>
    <property type="match status" value="1"/>
</dbReference>
<evidence type="ECO:0000259" key="3">
    <source>
        <dbReference type="Pfam" id="PF19278"/>
    </source>
</evidence>
<gene>
    <name evidence="4" type="ORF">CJP73_15685</name>
</gene>
<dbReference type="GO" id="GO:0017168">
    <property type="term" value="F:5-oxoprolinase (ATP-hydrolyzing) activity"/>
    <property type="evidence" value="ECO:0007669"/>
    <property type="project" value="TreeGrafter"/>
</dbReference>
<dbReference type="GO" id="GO:0006749">
    <property type="term" value="P:glutathione metabolic process"/>
    <property type="evidence" value="ECO:0007669"/>
    <property type="project" value="TreeGrafter"/>
</dbReference>
<evidence type="ECO:0000313" key="5">
    <source>
        <dbReference type="Proteomes" id="UP000266206"/>
    </source>
</evidence>
<dbReference type="RefSeq" id="WP_119517046.1">
    <property type="nucleotide sequence ID" value="NZ_NQYH01000023.1"/>
</dbReference>
<dbReference type="InterPro" id="IPR008040">
    <property type="entry name" value="Hydant_A_N"/>
</dbReference>
<dbReference type="OrthoDB" id="9768323at2"/>
<dbReference type="EMBL" id="NQYH01000023">
    <property type="protein sequence ID" value="RIY39011.1"/>
    <property type="molecule type" value="Genomic_DNA"/>
</dbReference>